<dbReference type="Pfam" id="PF01261">
    <property type="entry name" value="AP_endonuc_2"/>
    <property type="match status" value="1"/>
</dbReference>
<dbReference type="PANTHER" id="PTHR12110:SF53">
    <property type="entry name" value="BLR5974 PROTEIN"/>
    <property type="match status" value="1"/>
</dbReference>
<feature type="domain" description="Xylose isomerase-like TIM barrel" evidence="1">
    <location>
        <begin position="76"/>
        <end position="265"/>
    </location>
</feature>
<keyword evidence="3" id="KW-1185">Reference proteome</keyword>
<comment type="caution">
    <text evidence="2">The sequence shown here is derived from an EMBL/GenBank/DDBJ whole genome shotgun (WGS) entry which is preliminary data.</text>
</comment>
<name>A0A840TTE4_9BACT</name>
<dbReference type="Proteomes" id="UP000557307">
    <property type="component" value="Unassembled WGS sequence"/>
</dbReference>
<gene>
    <name evidence="2" type="ORF">HNQ92_004715</name>
</gene>
<dbReference type="SUPFAM" id="SSF51658">
    <property type="entry name" value="Xylose isomerase-like"/>
    <property type="match status" value="1"/>
</dbReference>
<dbReference type="Gene3D" id="3.20.20.150">
    <property type="entry name" value="Divalent-metal-dependent TIM barrel enzymes"/>
    <property type="match status" value="1"/>
</dbReference>
<reference evidence="2 3" key="1">
    <citation type="submission" date="2020-08" db="EMBL/GenBank/DDBJ databases">
        <title>Genomic Encyclopedia of Type Strains, Phase IV (KMG-IV): sequencing the most valuable type-strain genomes for metagenomic binning, comparative biology and taxonomic classification.</title>
        <authorList>
            <person name="Goeker M."/>
        </authorList>
    </citation>
    <scope>NUCLEOTIDE SEQUENCE [LARGE SCALE GENOMIC DNA]</scope>
    <source>
        <strain evidence="2 3">DSM 105074</strain>
    </source>
</reference>
<dbReference type="PANTHER" id="PTHR12110">
    <property type="entry name" value="HYDROXYPYRUVATE ISOMERASE"/>
    <property type="match status" value="1"/>
</dbReference>
<sequence>MDLGISTYTYPWAVGVPGYGPAQPLALPELLEIGHRLAVKRLQIGDNLPVHTLPSTSWCEAIRRAGQLGVQLELGTRRLEREHIGRYLELAAQAGSPFLRVVVDDQGYAPSRAEVVAEVRALLPQLREQKIRLGIENHDRFSAKSLQIIVESTDPDWVGICLDTSNSLGAGEGVAYLVEILAPYVINLHYKDIAIRRVAHKMGFEVAGCAPGQGLIDPRYLLSTLSKYLRCESVTLEQWPPYLGTLEATIRQEAAWAEEGIDLLKNTLKNYTQ</sequence>
<evidence type="ECO:0000313" key="2">
    <source>
        <dbReference type="EMBL" id="MBB5286554.1"/>
    </source>
</evidence>
<evidence type="ECO:0000259" key="1">
    <source>
        <dbReference type="Pfam" id="PF01261"/>
    </source>
</evidence>
<dbReference type="InterPro" id="IPR050312">
    <property type="entry name" value="IolE/XylAMocC-like"/>
</dbReference>
<proteinExistence type="predicted"/>
<dbReference type="InterPro" id="IPR036237">
    <property type="entry name" value="Xyl_isomerase-like_sf"/>
</dbReference>
<dbReference type="InterPro" id="IPR013022">
    <property type="entry name" value="Xyl_isomerase-like_TIM-brl"/>
</dbReference>
<accession>A0A840TTE4</accession>
<dbReference type="EMBL" id="JACHGF010000010">
    <property type="protein sequence ID" value="MBB5286554.1"/>
    <property type="molecule type" value="Genomic_DNA"/>
</dbReference>
<protein>
    <submittedName>
        <fullName evidence="2">Sugar phosphate isomerase/epimerase</fullName>
    </submittedName>
</protein>
<dbReference type="GO" id="GO:0016853">
    <property type="term" value="F:isomerase activity"/>
    <property type="evidence" value="ECO:0007669"/>
    <property type="project" value="UniProtKB-KW"/>
</dbReference>
<dbReference type="AlphaFoldDB" id="A0A840TTE4"/>
<evidence type="ECO:0000313" key="3">
    <source>
        <dbReference type="Proteomes" id="UP000557307"/>
    </source>
</evidence>
<keyword evidence="2" id="KW-0413">Isomerase</keyword>
<dbReference type="RefSeq" id="WP_184177811.1">
    <property type="nucleotide sequence ID" value="NZ_JACHGF010000010.1"/>
</dbReference>
<organism evidence="2 3">
    <name type="scientific">Rhabdobacter roseus</name>
    <dbReference type="NCBI Taxonomy" id="1655419"/>
    <lineage>
        <taxon>Bacteria</taxon>
        <taxon>Pseudomonadati</taxon>
        <taxon>Bacteroidota</taxon>
        <taxon>Cytophagia</taxon>
        <taxon>Cytophagales</taxon>
        <taxon>Cytophagaceae</taxon>
        <taxon>Rhabdobacter</taxon>
    </lineage>
</organism>